<accession>A6FZV4</accession>
<dbReference type="RefSeq" id="WP_006970003.1">
    <property type="nucleotide sequence ID" value="NZ_ABCS01000007.1"/>
</dbReference>
<gene>
    <name evidence="2" type="ORF">PPSIR1_28408</name>
</gene>
<evidence type="ECO:0000313" key="3">
    <source>
        <dbReference type="Proteomes" id="UP000005801"/>
    </source>
</evidence>
<feature type="compositionally biased region" description="Basic residues" evidence="1">
    <location>
        <begin position="291"/>
        <end position="316"/>
    </location>
</feature>
<feature type="region of interest" description="Disordered" evidence="1">
    <location>
        <begin position="279"/>
        <end position="316"/>
    </location>
</feature>
<comment type="caution">
    <text evidence="2">The sequence shown here is derived from an EMBL/GenBank/DDBJ whole genome shotgun (WGS) entry which is preliminary data.</text>
</comment>
<reference evidence="2 3" key="1">
    <citation type="submission" date="2007-06" db="EMBL/GenBank/DDBJ databases">
        <authorList>
            <person name="Shimkets L."/>
            <person name="Ferriera S."/>
            <person name="Johnson J."/>
            <person name="Kravitz S."/>
            <person name="Beeson K."/>
            <person name="Sutton G."/>
            <person name="Rogers Y.-H."/>
            <person name="Friedman R."/>
            <person name="Frazier M."/>
            <person name="Venter J.C."/>
        </authorList>
    </citation>
    <scope>NUCLEOTIDE SEQUENCE [LARGE SCALE GENOMIC DNA]</scope>
    <source>
        <strain evidence="2 3">SIR-1</strain>
    </source>
</reference>
<evidence type="ECO:0000256" key="1">
    <source>
        <dbReference type="SAM" id="MobiDB-lite"/>
    </source>
</evidence>
<dbReference type="Proteomes" id="UP000005801">
    <property type="component" value="Unassembled WGS sequence"/>
</dbReference>
<keyword evidence="3" id="KW-1185">Reference proteome</keyword>
<organism evidence="2 3">
    <name type="scientific">Plesiocystis pacifica SIR-1</name>
    <dbReference type="NCBI Taxonomy" id="391625"/>
    <lineage>
        <taxon>Bacteria</taxon>
        <taxon>Pseudomonadati</taxon>
        <taxon>Myxococcota</taxon>
        <taxon>Polyangia</taxon>
        <taxon>Nannocystales</taxon>
        <taxon>Nannocystaceae</taxon>
        <taxon>Plesiocystis</taxon>
    </lineage>
</organism>
<protein>
    <submittedName>
        <fullName evidence="2">Uncharacterized protein</fullName>
    </submittedName>
</protein>
<proteinExistence type="predicted"/>
<dbReference type="STRING" id="391625.PPSIR1_28408"/>
<sequence length="316" mass="35844">MFEFITALFGPRIKLARDRVTRLPRRVRKSAKEHVETMQRIVDDLAGLEGIADVKQSKRLPRGFYDRVEDLLAAYDRYLAAVREGLGDRADGMFPAGTPEGVGGCYAAPFGVTGPEAMLIYREVRTWRDFPQIAQRLGELGEQQFKDIQEGHRGRDPDKIRMTSKAAGLGRKRFSERGEACPFLNESKGRCRLGDKRPMTCRMHHIGGDTAKGDPRHEDHENAELLNIRVPVRPQVAISQLDKRMDMGLTPFLYASVLQLLQFAEGELILEVGEAPRRMQQDGRVAQKANRNVKHAKKFQKGKNKSKPKKKKKKKK</sequence>
<name>A6FZV4_9BACT</name>
<dbReference type="OrthoDB" id="9810361at2"/>
<evidence type="ECO:0000313" key="2">
    <source>
        <dbReference type="EMBL" id="EDM80910.1"/>
    </source>
</evidence>
<dbReference type="AlphaFoldDB" id="A6FZV4"/>
<dbReference type="EMBL" id="ABCS01000007">
    <property type="protein sequence ID" value="EDM80910.1"/>
    <property type="molecule type" value="Genomic_DNA"/>
</dbReference>